<dbReference type="EMBL" id="JANLCK010000001">
    <property type="protein sequence ID" value="MCS5724712.1"/>
    <property type="molecule type" value="Genomic_DNA"/>
</dbReference>
<dbReference type="Pfam" id="PF11228">
    <property type="entry name" value="DUF3027"/>
    <property type="match status" value="1"/>
</dbReference>
<proteinExistence type="predicted"/>
<evidence type="ECO:0000313" key="3">
    <source>
        <dbReference type="Proteomes" id="UP001165587"/>
    </source>
</evidence>
<name>A0AA41XAZ7_9MICO</name>
<reference evidence="2" key="1">
    <citation type="submission" date="2022-08" db="EMBL/GenBank/DDBJ databases">
        <authorList>
            <person name="Deng Y."/>
            <person name="Han X.-F."/>
            <person name="Zhang Y.-Q."/>
        </authorList>
    </citation>
    <scope>NUCLEOTIDE SEQUENCE</scope>
    <source>
        <strain evidence="2">CPCC 203407</strain>
    </source>
</reference>
<evidence type="ECO:0000256" key="1">
    <source>
        <dbReference type="SAM" id="MobiDB-lite"/>
    </source>
</evidence>
<dbReference type="RefSeq" id="WP_259525141.1">
    <property type="nucleotide sequence ID" value="NZ_JANLCK010000001.1"/>
</dbReference>
<dbReference type="Proteomes" id="UP001165587">
    <property type="component" value="Unassembled WGS sequence"/>
</dbReference>
<organism evidence="2 3">
    <name type="scientific">Herbiconiux oxytropis</name>
    <dbReference type="NCBI Taxonomy" id="2970915"/>
    <lineage>
        <taxon>Bacteria</taxon>
        <taxon>Bacillati</taxon>
        <taxon>Actinomycetota</taxon>
        <taxon>Actinomycetes</taxon>
        <taxon>Micrococcales</taxon>
        <taxon>Microbacteriaceae</taxon>
        <taxon>Herbiconiux</taxon>
    </lineage>
</organism>
<comment type="caution">
    <text evidence="2">The sequence shown here is derived from an EMBL/GenBank/DDBJ whole genome shotgun (WGS) entry which is preliminary data.</text>
</comment>
<feature type="region of interest" description="Disordered" evidence="1">
    <location>
        <begin position="129"/>
        <end position="211"/>
    </location>
</feature>
<dbReference type="InterPro" id="IPR021391">
    <property type="entry name" value="DUF3027"/>
</dbReference>
<gene>
    <name evidence="2" type="ORF">N1028_02260</name>
</gene>
<sequence>MPQDAPEPGAVDEGVEETAAIEPAVDEVLLGSVQFARAALVGIAPAGTVGELAGSRAEEDHVLSLFFASKLPGYPDWRWTVTLARVDEESEPTVLEVELLPGETSLVAPDWVPWSERLAEYQLAQELAAATAAEGDDDDEDLDDEDEDLDDDEHDDDEHPEEDDDDDLDEVDLDDVTDLDDHIADDDELAAAAEEIDDDEDSDDEPPSEGR</sequence>
<protein>
    <submittedName>
        <fullName evidence="2">DUF3027 domain-containing protein</fullName>
    </submittedName>
</protein>
<dbReference type="AlphaFoldDB" id="A0AA41XAZ7"/>
<feature type="compositionally biased region" description="Acidic residues" evidence="1">
    <location>
        <begin position="134"/>
        <end position="211"/>
    </location>
</feature>
<accession>A0AA41XAZ7</accession>
<keyword evidence="3" id="KW-1185">Reference proteome</keyword>
<evidence type="ECO:0000313" key="2">
    <source>
        <dbReference type="EMBL" id="MCS5724712.1"/>
    </source>
</evidence>